<reference evidence="1 2" key="1">
    <citation type="submission" date="2015-05" db="EMBL/GenBank/DDBJ databases">
        <title>Genome sequencing and analysis of members of genus Stenotrophomonas.</title>
        <authorList>
            <person name="Patil P.P."/>
            <person name="Midha S."/>
            <person name="Patil P.B."/>
        </authorList>
    </citation>
    <scope>NUCLEOTIDE SEQUENCE [LARGE SCALE GENOMIC DNA]</scope>
    <source>
        <strain evidence="1 2">DSM 12575</strain>
    </source>
</reference>
<evidence type="ECO:0000313" key="1">
    <source>
        <dbReference type="EMBL" id="KRG54109.1"/>
    </source>
</evidence>
<proteinExistence type="predicted"/>
<gene>
    <name evidence="1" type="ORF">ABB22_16850</name>
</gene>
<name>A0ABR5NFR5_9GAMM</name>
<dbReference type="EMBL" id="LDJG01000036">
    <property type="protein sequence ID" value="KRG54109.1"/>
    <property type="molecule type" value="Genomic_DNA"/>
</dbReference>
<comment type="caution">
    <text evidence="1">The sequence shown here is derived from an EMBL/GenBank/DDBJ whole genome shotgun (WGS) entry which is preliminary data.</text>
</comment>
<dbReference type="Proteomes" id="UP000050902">
    <property type="component" value="Unassembled WGS sequence"/>
</dbReference>
<sequence>MLVALGGCAAPVHPEPVSSSVLAVNGEVAIPADLIVTSPRICAALAVYDMADHDDWGLRATIAITALNAFRAADRAPNCAAGVGAALTQEFSARRWQAALDAVDAVTSGSYSVSPDACTRATAVAPLSSVVNAETPTAARVHCVIYDLAFVSAAP</sequence>
<evidence type="ECO:0000313" key="2">
    <source>
        <dbReference type="Proteomes" id="UP000050902"/>
    </source>
</evidence>
<organism evidence="1 2">
    <name type="scientific">Stenotrophomonas nitritireducens</name>
    <dbReference type="NCBI Taxonomy" id="83617"/>
    <lineage>
        <taxon>Bacteria</taxon>
        <taxon>Pseudomonadati</taxon>
        <taxon>Pseudomonadota</taxon>
        <taxon>Gammaproteobacteria</taxon>
        <taxon>Lysobacterales</taxon>
        <taxon>Lysobacteraceae</taxon>
        <taxon>Stenotrophomonas</taxon>
    </lineage>
</organism>
<keyword evidence="2" id="KW-1185">Reference proteome</keyword>
<accession>A0ABR5NFR5</accession>
<protein>
    <recommendedName>
        <fullName evidence="3">Lipoprotein</fullName>
    </recommendedName>
</protein>
<evidence type="ECO:0008006" key="3">
    <source>
        <dbReference type="Google" id="ProtNLM"/>
    </source>
</evidence>